<feature type="transmembrane region" description="Helical" evidence="8">
    <location>
        <begin position="12"/>
        <end position="32"/>
    </location>
</feature>
<feature type="transmembrane region" description="Helical" evidence="8">
    <location>
        <begin position="79"/>
        <end position="104"/>
    </location>
</feature>
<comment type="subcellular location">
    <subcellularLocation>
        <location evidence="1">Membrane</location>
        <topology evidence="1">Multi-pass membrane protein</topology>
    </subcellularLocation>
</comment>
<keyword evidence="4" id="KW-0309">Germination</keyword>
<feature type="transmembrane region" description="Helical" evidence="8">
    <location>
        <begin position="185"/>
        <end position="205"/>
    </location>
</feature>
<keyword evidence="10" id="KW-1185">Reference proteome</keyword>
<dbReference type="GO" id="GO:0009847">
    <property type="term" value="P:spore germination"/>
    <property type="evidence" value="ECO:0007669"/>
    <property type="project" value="InterPro"/>
</dbReference>
<keyword evidence="6 8" id="KW-1133">Transmembrane helix</keyword>
<evidence type="ECO:0000256" key="4">
    <source>
        <dbReference type="ARBA" id="ARBA00022544"/>
    </source>
</evidence>
<sequence length="366" mass="41099">MNEQLTPRQLMILVAYFIIGTTILVVPSALAAEAKQSAWILQLAGTGSGLMLIALYVQVFKRNANSNLFQINERLFGRWIGKGISLTIALLVFVFCAQVLYYIGRFVTTQIMPDTPSEAIHVLFIITVVVGMRMGIPSIARTAEIYFPWVLLLFIFFILFIMPDIRVNQLLPAGEFESMSLVRGALQVMSYSFLPMFVTFASLNAAYDWRSSMAKAFVYGTLLSGVMLTVLVMVSTMVLGPDNTTTQLYPTYVVARKINVGNFLQRVEVIVAFLWFILIFIKLILYFDVVIMGIAETFRITKHAKTLTVPVGLLIAIFSAVVYPDYVYQQEWDNTTWVAVALLIGLAYPIALLFLSLFRKRKAAAK</sequence>
<keyword evidence="3" id="KW-0813">Transport</keyword>
<feature type="transmembrane region" description="Helical" evidence="8">
    <location>
        <begin position="119"/>
        <end position="136"/>
    </location>
</feature>
<feature type="transmembrane region" description="Helical" evidence="8">
    <location>
        <begin position="336"/>
        <end position="358"/>
    </location>
</feature>
<feature type="transmembrane region" description="Helical" evidence="8">
    <location>
        <begin position="217"/>
        <end position="239"/>
    </location>
</feature>
<evidence type="ECO:0000256" key="6">
    <source>
        <dbReference type="ARBA" id="ARBA00022989"/>
    </source>
</evidence>
<dbReference type="GO" id="GO:0016020">
    <property type="term" value="C:membrane"/>
    <property type="evidence" value="ECO:0007669"/>
    <property type="project" value="UniProtKB-SubCell"/>
</dbReference>
<dbReference type="PANTHER" id="PTHR34975">
    <property type="entry name" value="SPORE GERMINATION PROTEIN A2"/>
    <property type="match status" value="1"/>
</dbReference>
<feature type="transmembrane region" description="Helical" evidence="8">
    <location>
        <begin position="269"/>
        <end position="295"/>
    </location>
</feature>
<dbReference type="PANTHER" id="PTHR34975:SF2">
    <property type="entry name" value="SPORE GERMINATION PROTEIN A2"/>
    <property type="match status" value="1"/>
</dbReference>
<dbReference type="InterPro" id="IPR004761">
    <property type="entry name" value="Spore_GerAB"/>
</dbReference>
<evidence type="ECO:0000313" key="9">
    <source>
        <dbReference type="EMBL" id="TYP74732.1"/>
    </source>
</evidence>
<dbReference type="NCBIfam" id="TIGR00912">
    <property type="entry name" value="2A0309"/>
    <property type="match status" value="1"/>
</dbReference>
<evidence type="ECO:0000256" key="3">
    <source>
        <dbReference type="ARBA" id="ARBA00022448"/>
    </source>
</evidence>
<accession>A0A5S5C8C2</accession>
<keyword evidence="7 8" id="KW-0472">Membrane</keyword>
<dbReference type="RefSeq" id="WP_148929968.1">
    <property type="nucleotide sequence ID" value="NZ_VNHS01000005.1"/>
</dbReference>
<organism evidence="9 10">
    <name type="scientific">Paenibacillus methanolicus</name>
    <dbReference type="NCBI Taxonomy" id="582686"/>
    <lineage>
        <taxon>Bacteria</taxon>
        <taxon>Bacillati</taxon>
        <taxon>Bacillota</taxon>
        <taxon>Bacilli</taxon>
        <taxon>Bacillales</taxon>
        <taxon>Paenibacillaceae</taxon>
        <taxon>Paenibacillus</taxon>
    </lineage>
</organism>
<dbReference type="AlphaFoldDB" id="A0A5S5C8C2"/>
<comment type="similarity">
    <text evidence="2">Belongs to the amino acid-polyamine-organocation (APC) superfamily. Spore germination protein (SGP) (TC 2.A.3.9) family.</text>
</comment>
<dbReference type="Proteomes" id="UP000323257">
    <property type="component" value="Unassembled WGS sequence"/>
</dbReference>
<feature type="transmembrane region" description="Helical" evidence="8">
    <location>
        <begin position="38"/>
        <end position="59"/>
    </location>
</feature>
<gene>
    <name evidence="9" type="ORF">BCM02_105277</name>
</gene>
<evidence type="ECO:0000256" key="2">
    <source>
        <dbReference type="ARBA" id="ARBA00007998"/>
    </source>
</evidence>
<name>A0A5S5C8C2_9BACL</name>
<feature type="transmembrane region" description="Helical" evidence="8">
    <location>
        <begin position="307"/>
        <end position="324"/>
    </location>
</feature>
<evidence type="ECO:0000256" key="7">
    <source>
        <dbReference type="ARBA" id="ARBA00023136"/>
    </source>
</evidence>
<feature type="transmembrane region" description="Helical" evidence="8">
    <location>
        <begin position="145"/>
        <end position="165"/>
    </location>
</feature>
<comment type="caution">
    <text evidence="9">The sequence shown here is derived from an EMBL/GenBank/DDBJ whole genome shotgun (WGS) entry which is preliminary data.</text>
</comment>
<evidence type="ECO:0000256" key="1">
    <source>
        <dbReference type="ARBA" id="ARBA00004141"/>
    </source>
</evidence>
<evidence type="ECO:0000256" key="8">
    <source>
        <dbReference type="SAM" id="Phobius"/>
    </source>
</evidence>
<protein>
    <submittedName>
        <fullName evidence="9">Spore germination protein KB</fullName>
    </submittedName>
</protein>
<dbReference type="Pfam" id="PF03845">
    <property type="entry name" value="Spore_permease"/>
    <property type="match status" value="1"/>
</dbReference>
<reference evidence="9 10" key="1">
    <citation type="submission" date="2019-07" db="EMBL/GenBank/DDBJ databases">
        <title>Genomic Encyclopedia of Type Strains, Phase III (KMG-III): the genomes of soil and plant-associated and newly described type strains.</title>
        <authorList>
            <person name="Whitman W."/>
        </authorList>
    </citation>
    <scope>NUCLEOTIDE SEQUENCE [LARGE SCALE GENOMIC DNA]</scope>
    <source>
        <strain evidence="9 10">BL24</strain>
    </source>
</reference>
<evidence type="ECO:0000256" key="5">
    <source>
        <dbReference type="ARBA" id="ARBA00022692"/>
    </source>
</evidence>
<evidence type="ECO:0000313" key="10">
    <source>
        <dbReference type="Proteomes" id="UP000323257"/>
    </source>
</evidence>
<dbReference type="EMBL" id="VNHS01000005">
    <property type="protein sequence ID" value="TYP74732.1"/>
    <property type="molecule type" value="Genomic_DNA"/>
</dbReference>
<keyword evidence="5 8" id="KW-0812">Transmembrane</keyword>
<proteinExistence type="inferred from homology"/>
<dbReference type="OrthoDB" id="2078716at2"/>